<accession>A0A1G7XR23</accession>
<evidence type="ECO:0000313" key="1">
    <source>
        <dbReference type="EMBL" id="SDG86140.1"/>
    </source>
</evidence>
<dbReference type="SUPFAM" id="SSF89550">
    <property type="entry name" value="PHP domain-like"/>
    <property type="match status" value="1"/>
</dbReference>
<gene>
    <name evidence="1" type="ORF">SAMN04489735_1004112</name>
</gene>
<dbReference type="SUPFAM" id="SSF47781">
    <property type="entry name" value="RuvA domain 2-like"/>
    <property type="match status" value="1"/>
</dbReference>
<dbReference type="AlphaFoldDB" id="A0A1G7XR23"/>
<dbReference type="PANTHER" id="PTHR40084">
    <property type="entry name" value="PHOSPHOHYDROLASE, PHP FAMILY"/>
    <property type="match status" value="1"/>
</dbReference>
<evidence type="ECO:0000313" key="2">
    <source>
        <dbReference type="Proteomes" id="UP000198956"/>
    </source>
</evidence>
<dbReference type="InterPro" id="IPR016195">
    <property type="entry name" value="Pol/histidinol_Pase-like"/>
</dbReference>
<name>A0A1G7XR23_ANETH</name>
<sequence length="399" mass="44290">MTAYMNECFADLHIHIGRTMRDRPVKITASRSLTLTAIVEEAVKRKGMHMIGVIDCHSPEVQEEIDTHIRVGRMQELPGGGYVYRIPEGEVTLIAGVEVELKVGAGLAHFLVYLPDRAAFAAFRGWYHTKVKNIHLSTQRVYADLDELVTHVDSLGGIVIPAHAFTPHKSVYGACVDRLSSVIDVNRFAAIELGLSSDSNLADGIQELSGLTFVTNSDAHSVGKIAREYQDLRVQRPDFSELCLALRRRDGRGVRTNYGLHPQLGKYYRTRCTNCEELIAQSDALRCPHCGKEGKKVITRGVYERFLQISTQAAGTHPAHRPPYRYHIPLEFVPGLGPGRMQRLLNAFGTEMRILHHATVEQLANVVGTAVAENIDRSRRGEVMFLEGGAGIYGKIALE</sequence>
<dbReference type="PANTHER" id="PTHR40084:SF1">
    <property type="entry name" value="PHOSPHOTRANSFERASE"/>
    <property type="match status" value="1"/>
</dbReference>
<protein>
    <submittedName>
        <fullName evidence="1">TIGR00375 family protein</fullName>
    </submittedName>
</protein>
<dbReference type="CDD" id="cd19067">
    <property type="entry name" value="PfuEndoQ-like"/>
    <property type="match status" value="1"/>
</dbReference>
<dbReference type="Gene3D" id="3.20.20.140">
    <property type="entry name" value="Metal-dependent hydrolases"/>
    <property type="match status" value="1"/>
</dbReference>
<dbReference type="RefSeq" id="WP_246615688.1">
    <property type="nucleotide sequence ID" value="NZ_CP080764.1"/>
</dbReference>
<dbReference type="Gene3D" id="1.10.150.20">
    <property type="entry name" value="5' to 3' exonuclease, C-terminal subdomain"/>
    <property type="match status" value="1"/>
</dbReference>
<dbReference type="InterPro" id="IPR010994">
    <property type="entry name" value="RuvA_2-like"/>
</dbReference>
<proteinExistence type="predicted"/>
<organism evidence="1 2">
    <name type="scientific">Aneurinibacillus thermoaerophilus</name>
    <dbReference type="NCBI Taxonomy" id="143495"/>
    <lineage>
        <taxon>Bacteria</taxon>
        <taxon>Bacillati</taxon>
        <taxon>Bacillota</taxon>
        <taxon>Bacilli</taxon>
        <taxon>Bacillales</taxon>
        <taxon>Paenibacillaceae</taxon>
        <taxon>Aneurinibacillus group</taxon>
        <taxon>Aneurinibacillus</taxon>
    </lineage>
</organism>
<dbReference type="EMBL" id="FNDE01000004">
    <property type="protein sequence ID" value="SDG86140.1"/>
    <property type="molecule type" value="Genomic_DNA"/>
</dbReference>
<dbReference type="Proteomes" id="UP000198956">
    <property type="component" value="Unassembled WGS sequence"/>
</dbReference>
<dbReference type="GeneID" id="97140908"/>
<reference evidence="1 2" key="1">
    <citation type="submission" date="2016-10" db="EMBL/GenBank/DDBJ databases">
        <authorList>
            <person name="de Groot N.N."/>
        </authorList>
    </citation>
    <scope>NUCLEOTIDE SEQUENCE [LARGE SCALE GENOMIC DNA]</scope>
    <source>
        <strain evidence="1 2">L 420-91</strain>
    </source>
</reference>